<dbReference type="EMBL" id="BK015977">
    <property type="protein sequence ID" value="DAF88063.1"/>
    <property type="molecule type" value="Genomic_DNA"/>
</dbReference>
<sequence length="290" mass="32600">MTHPAKTNAMAIKQFFDSDAAKRKMQELIGKNFASFATSAMQIVNSNSLLQNATPKSVFNAACMAATLNLPINNSLGFAYIVPFQNRKENVTEAQFQLGYKGFIQLAQRSGQFKRINACPVYDTDEEEDVYQRLTSLIPRKPSGQIIGYIAYFQLLNGYEANLTMTMEELEAHAKRYSQTYKRGFGVWADNFEAMAKKTVIKLLLSQQAPLSIEMQKAVLADQAIVKDVEAEEFEYIDNQPLPAETPKLAVSDEMFEQLKENISTGDIDIQTVLDGYDLSEEQKAELDKL</sequence>
<dbReference type="GO" id="GO:0003677">
    <property type="term" value="F:DNA binding"/>
    <property type="evidence" value="ECO:0007669"/>
    <property type="project" value="InterPro"/>
</dbReference>
<organism evidence="1">
    <name type="scientific">Podoviridae sp. ctpWp23</name>
    <dbReference type="NCBI Taxonomy" id="2825277"/>
    <lineage>
        <taxon>Viruses</taxon>
        <taxon>Duplodnaviria</taxon>
        <taxon>Heunggongvirae</taxon>
        <taxon>Uroviricota</taxon>
        <taxon>Caudoviricetes</taxon>
    </lineage>
</organism>
<dbReference type="NCBIfam" id="TIGR00616">
    <property type="entry name" value="rect"/>
    <property type="match status" value="1"/>
</dbReference>
<accession>A0A8S5U0U0</accession>
<reference evidence="1" key="1">
    <citation type="journal article" date="2021" name="Proc. Natl. Acad. Sci. U.S.A.">
        <title>A Catalog of Tens of Thousands of Viruses from Human Metagenomes Reveals Hidden Associations with Chronic Diseases.</title>
        <authorList>
            <person name="Tisza M.J."/>
            <person name="Buck C.B."/>
        </authorList>
    </citation>
    <scope>NUCLEOTIDE SEQUENCE</scope>
    <source>
        <strain evidence="1">CtpWp23</strain>
    </source>
</reference>
<dbReference type="Pfam" id="PF03837">
    <property type="entry name" value="RecT"/>
    <property type="match status" value="1"/>
</dbReference>
<proteinExistence type="predicted"/>
<dbReference type="InterPro" id="IPR018330">
    <property type="entry name" value="RecT_fam"/>
</dbReference>
<evidence type="ECO:0000313" key="1">
    <source>
        <dbReference type="EMBL" id="DAF88063.1"/>
    </source>
</evidence>
<protein>
    <submittedName>
        <fullName evidence="1">RecT protein</fullName>
    </submittedName>
</protein>
<name>A0A8S5U0U0_9CAUD</name>
<dbReference type="InterPro" id="IPR004590">
    <property type="entry name" value="ssDNA_annealing_RecT"/>
</dbReference>
<dbReference type="GO" id="GO:0006259">
    <property type="term" value="P:DNA metabolic process"/>
    <property type="evidence" value="ECO:0007669"/>
    <property type="project" value="InterPro"/>
</dbReference>